<evidence type="ECO:0000313" key="6">
    <source>
        <dbReference type="EMBL" id="MEK8045280.1"/>
    </source>
</evidence>
<comment type="similarity">
    <text evidence="1">Belongs to the glycosyltransferase group 1 family. Glycosyltransferase 4 subfamily.</text>
</comment>
<dbReference type="Proteomes" id="UP001379945">
    <property type="component" value="Unassembled WGS sequence"/>
</dbReference>
<feature type="domain" description="Glycosyltransferase subfamily 4-like N-terminal" evidence="5">
    <location>
        <begin position="17"/>
        <end position="177"/>
    </location>
</feature>
<dbReference type="EMBL" id="JBBUTI010000001">
    <property type="protein sequence ID" value="MEK8045280.1"/>
    <property type="molecule type" value="Genomic_DNA"/>
</dbReference>
<dbReference type="GO" id="GO:0016757">
    <property type="term" value="F:glycosyltransferase activity"/>
    <property type="evidence" value="ECO:0007669"/>
    <property type="project" value="UniProtKB-KW"/>
</dbReference>
<keyword evidence="2 6" id="KW-0328">Glycosyltransferase</keyword>
<dbReference type="Pfam" id="PF13439">
    <property type="entry name" value="Glyco_transf_4"/>
    <property type="match status" value="1"/>
</dbReference>
<dbReference type="Pfam" id="PF00534">
    <property type="entry name" value="Glycos_transf_1"/>
    <property type="match status" value="1"/>
</dbReference>
<evidence type="ECO:0000256" key="3">
    <source>
        <dbReference type="ARBA" id="ARBA00022679"/>
    </source>
</evidence>
<evidence type="ECO:0000259" key="4">
    <source>
        <dbReference type="Pfam" id="PF00534"/>
    </source>
</evidence>
<feature type="domain" description="Glycosyl transferase family 1" evidence="4">
    <location>
        <begin position="190"/>
        <end position="325"/>
    </location>
</feature>
<dbReference type="InterPro" id="IPR001296">
    <property type="entry name" value="Glyco_trans_1"/>
</dbReference>
<gene>
    <name evidence="6" type="ORF">AACH00_02835</name>
</gene>
<dbReference type="CDD" id="cd03801">
    <property type="entry name" value="GT4_PimA-like"/>
    <property type="match status" value="1"/>
</dbReference>
<proteinExistence type="inferred from homology"/>
<accession>A0ABU9C0A6</accession>
<evidence type="ECO:0000256" key="2">
    <source>
        <dbReference type="ARBA" id="ARBA00022676"/>
    </source>
</evidence>
<dbReference type="PANTHER" id="PTHR12526">
    <property type="entry name" value="GLYCOSYLTRANSFERASE"/>
    <property type="match status" value="1"/>
</dbReference>
<dbReference type="PANTHER" id="PTHR12526:SF640">
    <property type="entry name" value="COLANIC ACID BIOSYNTHESIS GLYCOSYLTRANSFERASE WCAL-RELATED"/>
    <property type="match status" value="1"/>
</dbReference>
<comment type="caution">
    <text evidence="6">The sequence shown here is derived from an EMBL/GenBank/DDBJ whole genome shotgun (WGS) entry which is preliminary data.</text>
</comment>
<dbReference type="EC" id="2.4.-.-" evidence="6"/>
<keyword evidence="7" id="KW-1185">Reference proteome</keyword>
<dbReference type="SUPFAM" id="SSF53756">
    <property type="entry name" value="UDP-Glycosyltransferase/glycogen phosphorylase"/>
    <property type="match status" value="1"/>
</dbReference>
<dbReference type="Gene3D" id="3.40.50.2000">
    <property type="entry name" value="Glycogen Phosphorylase B"/>
    <property type="match status" value="2"/>
</dbReference>
<evidence type="ECO:0000259" key="5">
    <source>
        <dbReference type="Pfam" id="PF13439"/>
    </source>
</evidence>
<dbReference type="RefSeq" id="WP_341397423.1">
    <property type="nucleotide sequence ID" value="NZ_JBBUTI010000001.1"/>
</dbReference>
<name>A0ABU9C0A6_9BURK</name>
<organism evidence="6 7">
    <name type="scientific">Ideonella margarita</name>
    <dbReference type="NCBI Taxonomy" id="2984191"/>
    <lineage>
        <taxon>Bacteria</taxon>
        <taxon>Pseudomonadati</taxon>
        <taxon>Pseudomonadota</taxon>
        <taxon>Betaproteobacteria</taxon>
        <taxon>Burkholderiales</taxon>
        <taxon>Sphaerotilaceae</taxon>
        <taxon>Ideonella</taxon>
    </lineage>
</organism>
<protein>
    <submittedName>
        <fullName evidence="6">Glycosyltransferase family 4 protein</fullName>
        <ecNumber evidence="6">2.4.-.-</ecNumber>
    </submittedName>
</protein>
<dbReference type="InterPro" id="IPR028098">
    <property type="entry name" value="Glyco_trans_4-like_N"/>
</dbReference>
<evidence type="ECO:0000256" key="1">
    <source>
        <dbReference type="ARBA" id="ARBA00009481"/>
    </source>
</evidence>
<reference evidence="6 7" key="1">
    <citation type="submission" date="2024-04" db="EMBL/GenBank/DDBJ databases">
        <title>Novel species of the genus Ideonella isolated from streams.</title>
        <authorList>
            <person name="Lu H."/>
        </authorList>
    </citation>
    <scope>NUCLEOTIDE SEQUENCE [LARGE SCALE GENOMIC DNA]</scope>
    <source>
        <strain evidence="6 7">LYT19W</strain>
    </source>
</reference>
<sequence>MRILHLDPDDMDNPISGGGPVRTWEICRRLARRHEVTVLTPTFPGSTPELWRDGIRYVRLGRKVRDHGSSHHLTFLASLPWAVRRYPHDLLVEDFMPPCSATLTPLFRRRDRPMVGSVQWFSAREYTRWLKLPFHWGEEYGVRLYQNLVVLTPSMQAFMEERHASVKARVIPNGVDDALFEQPIRAGRGILFMGRIEVGAKGVDLLLQAWARLPEAEREPLTLAGKVQEPEALQRELERTGLVGKVRIYGIYNAEQRLALLDECRCLAMPSRYETFGMTISEANAAGKPVVLWNKQPMSEVAAPGCPLVPPFDVDAYAAALRDVQHWSDDDLVARGHAMREHARRYNWDSAAAAQEAFYEELLAASPHGRHLASR</sequence>
<evidence type="ECO:0000313" key="7">
    <source>
        <dbReference type="Proteomes" id="UP001379945"/>
    </source>
</evidence>
<keyword evidence="3 6" id="KW-0808">Transferase</keyword>